<gene>
    <name evidence="2" type="ORF">LY79DRAFT_674784</name>
</gene>
<reference evidence="2" key="1">
    <citation type="submission" date="2021-06" db="EMBL/GenBank/DDBJ databases">
        <title>Comparative genomics, transcriptomics and evolutionary studies reveal genomic signatures of adaptation to plant cell wall in hemibiotrophic fungi.</title>
        <authorList>
            <consortium name="DOE Joint Genome Institute"/>
            <person name="Baroncelli R."/>
            <person name="Diaz J.F."/>
            <person name="Benocci T."/>
            <person name="Peng M."/>
            <person name="Battaglia E."/>
            <person name="Haridas S."/>
            <person name="Andreopoulos W."/>
            <person name="Labutti K."/>
            <person name="Pangilinan J."/>
            <person name="Floch G.L."/>
            <person name="Makela M.R."/>
            <person name="Henrissat B."/>
            <person name="Grigoriev I.V."/>
            <person name="Crouch J.A."/>
            <person name="De Vries R.P."/>
            <person name="Sukno S.A."/>
            <person name="Thon M.R."/>
        </authorList>
    </citation>
    <scope>NUCLEOTIDE SEQUENCE</scope>
    <source>
        <strain evidence="2">CBS 125086</strain>
    </source>
</reference>
<evidence type="ECO:0000313" key="2">
    <source>
        <dbReference type="EMBL" id="KAK1566374.1"/>
    </source>
</evidence>
<feature type="compositionally biased region" description="Basic and acidic residues" evidence="1">
    <location>
        <begin position="152"/>
        <end position="161"/>
    </location>
</feature>
<feature type="compositionally biased region" description="Low complexity" evidence="1">
    <location>
        <begin position="142"/>
        <end position="151"/>
    </location>
</feature>
<name>A0AAD8UY31_9PEZI</name>
<proteinExistence type="predicted"/>
<dbReference type="Proteomes" id="UP001230504">
    <property type="component" value="Unassembled WGS sequence"/>
</dbReference>
<comment type="caution">
    <text evidence="2">The sequence shown here is derived from an EMBL/GenBank/DDBJ whole genome shotgun (WGS) entry which is preliminary data.</text>
</comment>
<dbReference type="RefSeq" id="XP_060407547.1">
    <property type="nucleotide sequence ID" value="XM_060564358.1"/>
</dbReference>
<feature type="compositionally biased region" description="Basic and acidic residues" evidence="1">
    <location>
        <begin position="99"/>
        <end position="120"/>
    </location>
</feature>
<feature type="region of interest" description="Disordered" evidence="1">
    <location>
        <begin position="64"/>
        <end position="179"/>
    </location>
</feature>
<evidence type="ECO:0000256" key="1">
    <source>
        <dbReference type="SAM" id="MobiDB-lite"/>
    </source>
</evidence>
<organism evidence="2 3">
    <name type="scientific">Colletotrichum navitas</name>
    <dbReference type="NCBI Taxonomy" id="681940"/>
    <lineage>
        <taxon>Eukaryota</taxon>
        <taxon>Fungi</taxon>
        <taxon>Dikarya</taxon>
        <taxon>Ascomycota</taxon>
        <taxon>Pezizomycotina</taxon>
        <taxon>Sordariomycetes</taxon>
        <taxon>Hypocreomycetidae</taxon>
        <taxon>Glomerellales</taxon>
        <taxon>Glomerellaceae</taxon>
        <taxon>Colletotrichum</taxon>
        <taxon>Colletotrichum graminicola species complex</taxon>
    </lineage>
</organism>
<dbReference type="GeneID" id="85448598"/>
<protein>
    <submittedName>
        <fullName evidence="2">Uncharacterized protein</fullName>
    </submittedName>
</protein>
<accession>A0AAD8UY31</accession>
<keyword evidence="3" id="KW-1185">Reference proteome</keyword>
<sequence>MSFSTPYSYSPFSYEMELDDPVAYSLSFSSLSISPPQTLPSEMDLDEEPSSFFSSQAFQNPFISAKCGSHHPSCSDGRPKNPFAGESSQKRQRSKNSKAKTETKALPHRGGEKKVGKAENQKQQLKGAEKPKPKGQQRKQQPRQPKQNRGPQRAEAKEKKPVNPFLVPLASVKGQGQRR</sequence>
<dbReference type="EMBL" id="JAHLJV010000144">
    <property type="protein sequence ID" value="KAK1566374.1"/>
    <property type="molecule type" value="Genomic_DNA"/>
</dbReference>
<dbReference type="AlphaFoldDB" id="A0AAD8UY31"/>
<evidence type="ECO:0000313" key="3">
    <source>
        <dbReference type="Proteomes" id="UP001230504"/>
    </source>
</evidence>